<proteinExistence type="inferred from homology"/>
<keyword evidence="8" id="KW-1185">Reference proteome</keyword>
<dbReference type="STRING" id="215250.A0A316YJL5"/>
<dbReference type="PROSITE" id="PS51891">
    <property type="entry name" value="CENP_V_GFA"/>
    <property type="match status" value="1"/>
</dbReference>
<evidence type="ECO:0000256" key="1">
    <source>
        <dbReference type="ARBA" id="ARBA00005495"/>
    </source>
</evidence>
<comment type="similarity">
    <text evidence="1">Belongs to the Gfa family.</text>
</comment>
<dbReference type="Pfam" id="PF04828">
    <property type="entry name" value="GFA"/>
    <property type="match status" value="1"/>
</dbReference>
<dbReference type="GeneID" id="37047024"/>
<reference evidence="7 8" key="1">
    <citation type="journal article" date="2018" name="Mol. Biol. Evol.">
        <title>Broad Genomic Sampling Reveals a Smut Pathogenic Ancestry of the Fungal Clade Ustilaginomycotina.</title>
        <authorList>
            <person name="Kijpornyongpan T."/>
            <person name="Mondo S.J."/>
            <person name="Barry K."/>
            <person name="Sandor L."/>
            <person name="Lee J."/>
            <person name="Lipzen A."/>
            <person name="Pangilinan J."/>
            <person name="LaButti K."/>
            <person name="Hainaut M."/>
            <person name="Henrissat B."/>
            <person name="Grigoriev I.V."/>
            <person name="Spatafora J.W."/>
            <person name="Aime M.C."/>
        </authorList>
    </citation>
    <scope>NUCLEOTIDE SEQUENCE [LARGE SCALE GENOMIC DNA]</scope>
    <source>
        <strain evidence="7 8">MCA 4198</strain>
    </source>
</reference>
<keyword evidence="3" id="KW-0862">Zinc</keyword>
<evidence type="ECO:0000313" key="8">
    <source>
        <dbReference type="Proteomes" id="UP000245768"/>
    </source>
</evidence>
<evidence type="ECO:0000256" key="3">
    <source>
        <dbReference type="ARBA" id="ARBA00022833"/>
    </source>
</evidence>
<dbReference type="SUPFAM" id="SSF51316">
    <property type="entry name" value="Mss4-like"/>
    <property type="match status" value="1"/>
</dbReference>
<accession>A0A316YJL5</accession>
<dbReference type="OrthoDB" id="9970124at2759"/>
<dbReference type="GO" id="GO:0046872">
    <property type="term" value="F:metal ion binding"/>
    <property type="evidence" value="ECO:0007669"/>
    <property type="project" value="UniProtKB-KW"/>
</dbReference>
<dbReference type="InterPro" id="IPR011057">
    <property type="entry name" value="Mss4-like_sf"/>
</dbReference>
<organism evidence="7 8">
    <name type="scientific">Acaromyces ingoldii</name>
    <dbReference type="NCBI Taxonomy" id="215250"/>
    <lineage>
        <taxon>Eukaryota</taxon>
        <taxon>Fungi</taxon>
        <taxon>Dikarya</taxon>
        <taxon>Basidiomycota</taxon>
        <taxon>Ustilaginomycotina</taxon>
        <taxon>Exobasidiomycetes</taxon>
        <taxon>Exobasidiales</taxon>
        <taxon>Cryptobasidiaceae</taxon>
        <taxon>Acaromyces</taxon>
    </lineage>
</organism>
<dbReference type="InterPro" id="IPR006913">
    <property type="entry name" value="CENP-V/GFA"/>
</dbReference>
<evidence type="ECO:0000259" key="6">
    <source>
        <dbReference type="PROSITE" id="PS51891"/>
    </source>
</evidence>
<dbReference type="PANTHER" id="PTHR33337:SF40">
    <property type="entry name" value="CENP-V_GFA DOMAIN-CONTAINING PROTEIN-RELATED"/>
    <property type="match status" value="1"/>
</dbReference>
<feature type="domain" description="CENP-V/GFA" evidence="6">
    <location>
        <begin position="12"/>
        <end position="146"/>
    </location>
</feature>
<dbReference type="RefSeq" id="XP_025376202.1">
    <property type="nucleotide sequence ID" value="XM_025525108.1"/>
</dbReference>
<evidence type="ECO:0000313" key="7">
    <source>
        <dbReference type="EMBL" id="PWN89004.1"/>
    </source>
</evidence>
<dbReference type="Proteomes" id="UP000245768">
    <property type="component" value="Unassembled WGS sequence"/>
</dbReference>
<keyword evidence="2" id="KW-0479">Metal-binding</keyword>
<dbReference type="Gene3D" id="3.90.1590.10">
    <property type="entry name" value="glutathione-dependent formaldehyde- activating enzyme (gfa)"/>
    <property type="match status" value="1"/>
</dbReference>
<name>A0A316YJL5_9BASI</name>
<dbReference type="AlphaFoldDB" id="A0A316YJL5"/>
<dbReference type="PANTHER" id="PTHR33337">
    <property type="entry name" value="GFA DOMAIN-CONTAINING PROTEIN"/>
    <property type="match status" value="1"/>
</dbReference>
<protein>
    <recommendedName>
        <fullName evidence="6">CENP-V/GFA domain-containing protein</fullName>
    </recommendedName>
</protein>
<dbReference type="InParanoid" id="A0A316YJL5"/>
<evidence type="ECO:0000256" key="5">
    <source>
        <dbReference type="SAM" id="MobiDB-lite"/>
    </source>
</evidence>
<gene>
    <name evidence="7" type="ORF">FA10DRAFT_302392</name>
</gene>
<evidence type="ECO:0000256" key="2">
    <source>
        <dbReference type="ARBA" id="ARBA00022723"/>
    </source>
</evidence>
<sequence length="197" mass="22044">MAGTTTTMAGHVHGYCACGRLRYTIDCSNLDSDLTLSAFCHCSRCQRINGAPFVHSLHLKYPAVTWDPKPEKQSGDPPRAPETGFSAQVETYESLPGKKWKLRCKTCGSPMGTWNGERSKWTIWPNTIARKPTEKTSGNLAEGPFDIPADILPRFKANHHQFYGPWRTMDVYDGLDKFVGYKDISQKVDDEGRALDS</sequence>
<dbReference type="GO" id="GO:0016846">
    <property type="term" value="F:carbon-sulfur lyase activity"/>
    <property type="evidence" value="ECO:0007669"/>
    <property type="project" value="InterPro"/>
</dbReference>
<feature type="region of interest" description="Disordered" evidence="5">
    <location>
        <begin position="66"/>
        <end position="85"/>
    </location>
</feature>
<evidence type="ECO:0000256" key="4">
    <source>
        <dbReference type="ARBA" id="ARBA00023239"/>
    </source>
</evidence>
<dbReference type="EMBL" id="KZ819637">
    <property type="protein sequence ID" value="PWN89004.1"/>
    <property type="molecule type" value="Genomic_DNA"/>
</dbReference>
<keyword evidence="4" id="KW-0456">Lyase</keyword>